<keyword evidence="4" id="KW-0547">Nucleotide-binding</keyword>
<dbReference type="GO" id="GO:0140359">
    <property type="term" value="F:ABC-type transporter activity"/>
    <property type="evidence" value="ECO:0007669"/>
    <property type="project" value="InterPro"/>
</dbReference>
<evidence type="ECO:0000256" key="4">
    <source>
        <dbReference type="ARBA" id="ARBA00022741"/>
    </source>
</evidence>
<keyword evidence="3 8" id="KW-0812">Transmembrane</keyword>
<dbReference type="Proteomes" id="UP000183997">
    <property type="component" value="Unassembled WGS sequence"/>
</dbReference>
<reference evidence="12" key="1">
    <citation type="submission" date="2016-11" db="EMBL/GenBank/DDBJ databases">
        <authorList>
            <person name="Varghese N."/>
            <person name="Submissions S."/>
        </authorList>
    </citation>
    <scope>NUCLEOTIDE SEQUENCE [LARGE SCALE GENOMIC DNA]</scope>
    <source>
        <strain evidence="12">DSM 10349</strain>
    </source>
</reference>
<dbReference type="PANTHER" id="PTHR24221">
    <property type="entry name" value="ATP-BINDING CASSETTE SUB-FAMILY B"/>
    <property type="match status" value="1"/>
</dbReference>
<evidence type="ECO:0000313" key="12">
    <source>
        <dbReference type="Proteomes" id="UP000183997"/>
    </source>
</evidence>
<dbReference type="Pfam" id="PF00664">
    <property type="entry name" value="ABC_membrane"/>
    <property type="match status" value="1"/>
</dbReference>
<dbReference type="InterPro" id="IPR003439">
    <property type="entry name" value="ABC_transporter-like_ATP-bd"/>
</dbReference>
<evidence type="ECO:0000256" key="8">
    <source>
        <dbReference type="SAM" id="Phobius"/>
    </source>
</evidence>
<keyword evidence="5 11" id="KW-0067">ATP-binding</keyword>
<evidence type="ECO:0000256" key="5">
    <source>
        <dbReference type="ARBA" id="ARBA00022840"/>
    </source>
</evidence>
<feature type="transmembrane region" description="Helical" evidence="8">
    <location>
        <begin position="20"/>
        <end position="48"/>
    </location>
</feature>
<dbReference type="InterPro" id="IPR003593">
    <property type="entry name" value="AAA+_ATPase"/>
</dbReference>
<feature type="transmembrane region" description="Helical" evidence="8">
    <location>
        <begin position="54"/>
        <end position="73"/>
    </location>
</feature>
<keyword evidence="6 8" id="KW-1133">Transmembrane helix</keyword>
<comment type="subcellular location">
    <subcellularLocation>
        <location evidence="1">Cell membrane</location>
        <topology evidence="1">Multi-pass membrane protein</topology>
    </subcellularLocation>
</comment>
<dbReference type="EMBL" id="FRAR01000009">
    <property type="protein sequence ID" value="SHK22307.1"/>
    <property type="molecule type" value="Genomic_DNA"/>
</dbReference>
<feature type="transmembrane region" description="Helical" evidence="8">
    <location>
        <begin position="250"/>
        <end position="272"/>
    </location>
</feature>
<dbReference type="AlphaFoldDB" id="A0A1M6QQK1"/>
<keyword evidence="7 8" id="KW-0472">Membrane</keyword>
<dbReference type="GO" id="GO:0005886">
    <property type="term" value="C:plasma membrane"/>
    <property type="evidence" value="ECO:0007669"/>
    <property type="project" value="UniProtKB-SubCell"/>
</dbReference>
<dbReference type="SMART" id="SM00382">
    <property type="entry name" value="AAA"/>
    <property type="match status" value="1"/>
</dbReference>
<organism evidence="11 12">
    <name type="scientific">Desulforamulus aeronauticus DSM 10349</name>
    <dbReference type="NCBI Taxonomy" id="1121421"/>
    <lineage>
        <taxon>Bacteria</taxon>
        <taxon>Bacillati</taxon>
        <taxon>Bacillota</taxon>
        <taxon>Clostridia</taxon>
        <taxon>Eubacteriales</taxon>
        <taxon>Peptococcaceae</taxon>
        <taxon>Desulforamulus</taxon>
    </lineage>
</organism>
<keyword evidence="12" id="KW-1185">Reference proteome</keyword>
<keyword evidence="2" id="KW-0813">Transport</keyword>
<accession>A0A1M6QQK1</accession>
<dbReference type="InterPro" id="IPR017871">
    <property type="entry name" value="ABC_transporter-like_CS"/>
</dbReference>
<dbReference type="PROSITE" id="PS50929">
    <property type="entry name" value="ABC_TM1F"/>
    <property type="match status" value="1"/>
</dbReference>
<dbReference type="PROSITE" id="PS00211">
    <property type="entry name" value="ABC_TRANSPORTER_1"/>
    <property type="match status" value="1"/>
</dbReference>
<evidence type="ECO:0000256" key="6">
    <source>
        <dbReference type="ARBA" id="ARBA00022989"/>
    </source>
</evidence>
<evidence type="ECO:0000259" key="10">
    <source>
        <dbReference type="PROSITE" id="PS50929"/>
    </source>
</evidence>
<dbReference type="PROSITE" id="PS50893">
    <property type="entry name" value="ABC_TRANSPORTER_2"/>
    <property type="match status" value="1"/>
</dbReference>
<name>A0A1M6QQK1_9FIRM</name>
<dbReference type="InterPro" id="IPR039421">
    <property type="entry name" value="Type_1_exporter"/>
</dbReference>
<dbReference type="STRING" id="1121421.SAMN02745123_01114"/>
<feature type="transmembrane region" description="Helical" evidence="8">
    <location>
        <begin position="135"/>
        <end position="156"/>
    </location>
</feature>
<dbReference type="GO" id="GO:0034040">
    <property type="term" value="F:ATPase-coupled lipid transmembrane transporter activity"/>
    <property type="evidence" value="ECO:0007669"/>
    <property type="project" value="TreeGrafter"/>
</dbReference>
<dbReference type="InterPro" id="IPR011527">
    <property type="entry name" value="ABC1_TM_dom"/>
</dbReference>
<dbReference type="FunFam" id="3.40.50.300:FF:000287">
    <property type="entry name" value="Multidrug ABC transporter ATP-binding protein"/>
    <property type="match status" value="1"/>
</dbReference>
<feature type="transmembrane region" description="Helical" evidence="8">
    <location>
        <begin position="162"/>
        <end position="178"/>
    </location>
</feature>
<evidence type="ECO:0000256" key="3">
    <source>
        <dbReference type="ARBA" id="ARBA00022692"/>
    </source>
</evidence>
<evidence type="ECO:0000256" key="1">
    <source>
        <dbReference type="ARBA" id="ARBA00004651"/>
    </source>
</evidence>
<dbReference type="SUPFAM" id="SSF52540">
    <property type="entry name" value="P-loop containing nucleoside triphosphate hydrolases"/>
    <property type="match status" value="1"/>
</dbReference>
<dbReference type="GO" id="GO:0016887">
    <property type="term" value="F:ATP hydrolysis activity"/>
    <property type="evidence" value="ECO:0007669"/>
    <property type="project" value="InterPro"/>
</dbReference>
<dbReference type="PANTHER" id="PTHR24221:SF397">
    <property type="entry name" value="ABC TRANSPORTER, ATP-BINDING TRANSMEMBRANE PROTEIN"/>
    <property type="match status" value="1"/>
</dbReference>
<feature type="domain" description="ABC transmembrane type-1" evidence="10">
    <location>
        <begin position="22"/>
        <end position="303"/>
    </location>
</feature>
<evidence type="ECO:0000256" key="2">
    <source>
        <dbReference type="ARBA" id="ARBA00022448"/>
    </source>
</evidence>
<dbReference type="Gene3D" id="1.20.1560.10">
    <property type="entry name" value="ABC transporter type 1, transmembrane domain"/>
    <property type="match status" value="1"/>
</dbReference>
<evidence type="ECO:0000259" key="9">
    <source>
        <dbReference type="PROSITE" id="PS50893"/>
    </source>
</evidence>
<dbReference type="SUPFAM" id="SSF90123">
    <property type="entry name" value="ABC transporter transmembrane region"/>
    <property type="match status" value="1"/>
</dbReference>
<dbReference type="OrthoDB" id="9771903at2"/>
<gene>
    <name evidence="11" type="ORF">SAMN02745123_01114</name>
</gene>
<dbReference type="InterPro" id="IPR027417">
    <property type="entry name" value="P-loop_NTPase"/>
</dbReference>
<dbReference type="Gene3D" id="3.40.50.300">
    <property type="entry name" value="P-loop containing nucleotide triphosphate hydrolases"/>
    <property type="match status" value="1"/>
</dbReference>
<dbReference type="InterPro" id="IPR036640">
    <property type="entry name" value="ABC1_TM_sf"/>
</dbReference>
<sequence length="581" mass="64379">MIQILRKFFRFSGEQRGKFYSAIVISLFHAIFEAIRIPAIAVVLTAIIEDQVTPGTVWTSLGIMLISIIGCTLTRQSMTIRQTIGGYTLTAGKRVEIGERLKYMPMGYFNNNSLGYITSVTTNTCENLQDVATRVIMITLQGVLTTVVITLAVLLYDWRMGLLMMAGLLVFFGINGLMQRKSQQLTPIKTAADSKLVDAVLEYVQGIGVVRSYNLDKTANQTVDQAIRASEDIIYRLEKNFVPYLSLQSFVLKLFGVLMVLVAIALHFYGSLELINCLLMMVASFIIYAQLDAAGGFSALLRLIDLSMDKIDEIFATPVMDAAGKDIVPPTFDLRGEQVSFFYDRQRVIDDVSFILPQGTTTAIVGPSGSGKTTLCHLMARFWDVDSGRITLGGVDVREYTLDSLLKNFSMVFQNVYLFNDTIANNIKFGKSEATMDEVIVAAKKACCHDFIARLPQGYNTVIGEGGATLSGGEKQRLSIARALLKDAPIIILDEATANVDPENEQQLQAALEELTRNKTLVMIAHRLKTVQNADQILVLEGGRIVQRGTHAELTRQRGIYADFINVRQRAIGWKLKTKSI</sequence>
<evidence type="ECO:0000313" key="11">
    <source>
        <dbReference type="EMBL" id="SHK22307.1"/>
    </source>
</evidence>
<evidence type="ECO:0000256" key="7">
    <source>
        <dbReference type="ARBA" id="ARBA00023136"/>
    </source>
</evidence>
<dbReference type="RefSeq" id="WP_072911656.1">
    <property type="nucleotide sequence ID" value="NZ_FRAR01000009.1"/>
</dbReference>
<dbReference type="Pfam" id="PF00005">
    <property type="entry name" value="ABC_tran"/>
    <property type="match status" value="1"/>
</dbReference>
<protein>
    <submittedName>
        <fullName evidence="11">ATP-binding cassette, subfamily B</fullName>
    </submittedName>
</protein>
<feature type="domain" description="ABC transporter" evidence="9">
    <location>
        <begin position="334"/>
        <end position="567"/>
    </location>
</feature>
<proteinExistence type="predicted"/>
<dbReference type="GO" id="GO:0005524">
    <property type="term" value="F:ATP binding"/>
    <property type="evidence" value="ECO:0007669"/>
    <property type="project" value="UniProtKB-KW"/>
</dbReference>